<organism evidence="2 3">
    <name type="scientific">Pelobates cultripes</name>
    <name type="common">Western spadefoot toad</name>
    <dbReference type="NCBI Taxonomy" id="61616"/>
    <lineage>
        <taxon>Eukaryota</taxon>
        <taxon>Metazoa</taxon>
        <taxon>Chordata</taxon>
        <taxon>Craniata</taxon>
        <taxon>Vertebrata</taxon>
        <taxon>Euteleostomi</taxon>
        <taxon>Amphibia</taxon>
        <taxon>Batrachia</taxon>
        <taxon>Anura</taxon>
        <taxon>Pelobatoidea</taxon>
        <taxon>Pelobatidae</taxon>
        <taxon>Pelobates</taxon>
    </lineage>
</organism>
<proteinExistence type="predicted"/>
<dbReference type="Proteomes" id="UP001295444">
    <property type="component" value="Chromosome 05"/>
</dbReference>
<name>A0AAD1SC20_PELCU</name>
<gene>
    <name evidence="2" type="ORF">PECUL_23A005651</name>
</gene>
<evidence type="ECO:0000313" key="2">
    <source>
        <dbReference type="EMBL" id="CAH2296972.1"/>
    </source>
</evidence>
<feature type="region of interest" description="Disordered" evidence="1">
    <location>
        <begin position="27"/>
        <end position="106"/>
    </location>
</feature>
<feature type="compositionally biased region" description="Polar residues" evidence="1">
    <location>
        <begin position="49"/>
        <end position="71"/>
    </location>
</feature>
<sequence>MGAHPIPSPHQAYLTGQRNLLPALPRTQQSTSQARLRSANRKIPPGCVTSHSLATKRQIQQGTRKNASNIPRPSPLSFLASAGNTNRPIRERAEVTSLSATGDKEV</sequence>
<protein>
    <submittedName>
        <fullName evidence="2">Uncharacterized protein</fullName>
    </submittedName>
</protein>
<accession>A0AAD1SC20</accession>
<evidence type="ECO:0000313" key="3">
    <source>
        <dbReference type="Proteomes" id="UP001295444"/>
    </source>
</evidence>
<evidence type="ECO:0000256" key="1">
    <source>
        <dbReference type="SAM" id="MobiDB-lite"/>
    </source>
</evidence>
<reference evidence="2" key="1">
    <citation type="submission" date="2022-03" db="EMBL/GenBank/DDBJ databases">
        <authorList>
            <person name="Alioto T."/>
            <person name="Alioto T."/>
            <person name="Gomez Garrido J."/>
        </authorList>
    </citation>
    <scope>NUCLEOTIDE SEQUENCE</scope>
</reference>
<dbReference type="AlphaFoldDB" id="A0AAD1SC20"/>
<keyword evidence="3" id="KW-1185">Reference proteome</keyword>
<dbReference type="EMBL" id="OW240916">
    <property type="protein sequence ID" value="CAH2296972.1"/>
    <property type="molecule type" value="Genomic_DNA"/>
</dbReference>